<evidence type="ECO:0000259" key="4">
    <source>
        <dbReference type="PROSITE" id="PS50043"/>
    </source>
</evidence>
<dbReference type="PANTHER" id="PTHR16305">
    <property type="entry name" value="TESTICULAR SOLUBLE ADENYLYL CYCLASE"/>
    <property type="match status" value="1"/>
</dbReference>
<feature type="domain" description="HTH luxR-type" evidence="4">
    <location>
        <begin position="974"/>
        <end position="1039"/>
    </location>
</feature>
<dbReference type="PANTHER" id="PTHR16305:SF35">
    <property type="entry name" value="TRANSCRIPTIONAL ACTIVATOR DOMAIN"/>
    <property type="match status" value="1"/>
</dbReference>
<evidence type="ECO:0000256" key="1">
    <source>
        <dbReference type="ARBA" id="ARBA00022741"/>
    </source>
</evidence>
<name>A0AAU3ICP0_9ACTN</name>
<dbReference type="Pfam" id="PF13191">
    <property type="entry name" value="AAA_16"/>
    <property type="match status" value="1"/>
</dbReference>
<gene>
    <name evidence="5" type="ORF">OG699_44200</name>
</gene>
<dbReference type="GO" id="GO:0005524">
    <property type="term" value="F:ATP binding"/>
    <property type="evidence" value="ECO:0007669"/>
    <property type="project" value="UniProtKB-KW"/>
</dbReference>
<evidence type="ECO:0000313" key="5">
    <source>
        <dbReference type="EMBL" id="WTZ14344.1"/>
    </source>
</evidence>
<dbReference type="CDD" id="cd06170">
    <property type="entry name" value="LuxR_C_like"/>
    <property type="match status" value="1"/>
</dbReference>
<dbReference type="AlphaFoldDB" id="A0AAU3ICP0"/>
<dbReference type="InterPro" id="IPR016032">
    <property type="entry name" value="Sig_transdc_resp-reg_C-effctor"/>
</dbReference>
<dbReference type="GO" id="GO:0003677">
    <property type="term" value="F:DNA binding"/>
    <property type="evidence" value="ECO:0007669"/>
    <property type="project" value="InterPro"/>
</dbReference>
<evidence type="ECO:0000256" key="2">
    <source>
        <dbReference type="ARBA" id="ARBA00022840"/>
    </source>
</evidence>
<dbReference type="SUPFAM" id="SSF46894">
    <property type="entry name" value="C-terminal effector domain of the bipartite response regulators"/>
    <property type="match status" value="1"/>
</dbReference>
<keyword evidence="2" id="KW-0067">ATP-binding</keyword>
<dbReference type="EMBL" id="CP109546">
    <property type="protein sequence ID" value="WTZ14344.1"/>
    <property type="molecule type" value="Genomic_DNA"/>
</dbReference>
<dbReference type="GO" id="GO:0005737">
    <property type="term" value="C:cytoplasm"/>
    <property type="evidence" value="ECO:0007669"/>
    <property type="project" value="TreeGrafter"/>
</dbReference>
<dbReference type="SUPFAM" id="SSF52540">
    <property type="entry name" value="P-loop containing nucleoside triphosphate hydrolases"/>
    <property type="match status" value="1"/>
</dbReference>
<dbReference type="PROSITE" id="PS50043">
    <property type="entry name" value="HTH_LUXR_2"/>
    <property type="match status" value="1"/>
</dbReference>
<dbReference type="GO" id="GO:0004016">
    <property type="term" value="F:adenylate cyclase activity"/>
    <property type="evidence" value="ECO:0007669"/>
    <property type="project" value="TreeGrafter"/>
</dbReference>
<protein>
    <submittedName>
        <fullName evidence="5">AAA family ATPase</fullName>
    </submittedName>
</protein>
<accession>A0AAU3ICP0</accession>
<dbReference type="GO" id="GO:0006355">
    <property type="term" value="P:regulation of DNA-templated transcription"/>
    <property type="evidence" value="ECO:0007669"/>
    <property type="project" value="InterPro"/>
</dbReference>
<dbReference type="Gene3D" id="3.40.50.300">
    <property type="entry name" value="P-loop containing nucleotide triphosphate hydrolases"/>
    <property type="match status" value="1"/>
</dbReference>
<proteinExistence type="predicted"/>
<sequence>MTGRSRAGARTRRVPLTGRQEELRVLSDLVAGVRDGMSAALVVVGEAGIGKTTLLDHLAETSNDLRVVRTAGTESEARLGFAGLHRLLRPFLDGLESLPAPQHEALASAFGMLVAPRADRYLVGMAALTLLADAASARPLLCLVDDVQWLDRESRDALAFVARRLGAEALGLVIAGREEPGGPCAFEGLETLTVGGLAGAQAHELLGHSVEGRVDAAVAARIVADAGGNPLALMESAQALSPAHLAGTAPLLEPLPVGARLENHFGRLVRGLPPETRTFLVLLSAAPPEDALLLWRAAAELGVFAQAADAAVSAGVLTGGRLLEFRHPLIRSAVYRSAPAGERRRVHAALAAVSDALRNPERRAWHRAEATVGLDDEVADELVAAAELARGRGGYAERAALLARAAQLSQANRAVRLVEAARAHLVLGDPATAQSLLAQAQPLLAGGDTVLRAHALLTQATTDIYFGRLAGLGSPLLAAAGVVADTDRALARSILLEGLLAVLCGEHDAATRQELGVTILTSPALSPLAPSPPALPAPAGSAPVVVPTPPAVATNLPAATPPTLAPPALFAPTVTPRALVPAAPAPVALAPGVFAPPAETSALTTLTVASPFTTPRAAAPPAVTTAVVPPTPEPSTLPSSADLLLEGFALRMHGGYQAALPLLQAALAALERDTDVVGHGIRAATLALYAAEEVWDETGGAEAARLVEAHERAIGALGALRSTLVVRSTWELRAGRFATATACLDEAQDLAAVIGQPSPGLAYRVELLAWSGQESAARTAADLLVRDLASRHAHGGLADWARNSLTVLELSLGHYVQAAAHARVTFDADNPGGAPRALPDLIEASTRCGDRPTARQALTRLEERALPAGTPWALGLLERCRALVSADHDRAEPHFAQSLTLLDRTQVRTELARTHLLYGEWLRRRKRRTDARTQLGHAYRMFTDMGAAAFAERARTELLATGAHPRKRAGRSPHDLTEHDLTPQERRIATLAAHGTTNTEIATRLFITQSTVEYHLNKIFRKLDITSRRQLNSLLTSEK</sequence>
<feature type="region of interest" description="Disordered" evidence="3">
    <location>
        <begin position="961"/>
        <end position="985"/>
    </location>
</feature>
<dbReference type="InterPro" id="IPR027417">
    <property type="entry name" value="P-loop_NTPase"/>
</dbReference>
<dbReference type="Pfam" id="PF00196">
    <property type="entry name" value="GerE"/>
    <property type="match status" value="1"/>
</dbReference>
<feature type="compositionally biased region" description="Basic and acidic residues" evidence="3">
    <location>
        <begin position="972"/>
        <end position="985"/>
    </location>
</feature>
<keyword evidence="1" id="KW-0547">Nucleotide-binding</keyword>
<dbReference type="InterPro" id="IPR000792">
    <property type="entry name" value="Tscrpt_reg_LuxR_C"/>
</dbReference>
<dbReference type="InterPro" id="IPR036388">
    <property type="entry name" value="WH-like_DNA-bd_sf"/>
</dbReference>
<dbReference type="PRINTS" id="PR00038">
    <property type="entry name" value="HTHLUXR"/>
</dbReference>
<organism evidence="5">
    <name type="scientific">Streptomyces sp. NBC_01393</name>
    <dbReference type="NCBI Taxonomy" id="2903851"/>
    <lineage>
        <taxon>Bacteria</taxon>
        <taxon>Bacillati</taxon>
        <taxon>Actinomycetota</taxon>
        <taxon>Actinomycetes</taxon>
        <taxon>Kitasatosporales</taxon>
        <taxon>Streptomycetaceae</taxon>
        <taxon>Streptomyces</taxon>
    </lineage>
</organism>
<dbReference type="SMART" id="SM00421">
    <property type="entry name" value="HTH_LUXR"/>
    <property type="match status" value="1"/>
</dbReference>
<dbReference type="InterPro" id="IPR041664">
    <property type="entry name" value="AAA_16"/>
</dbReference>
<dbReference type="Gene3D" id="1.10.10.10">
    <property type="entry name" value="Winged helix-like DNA-binding domain superfamily/Winged helix DNA-binding domain"/>
    <property type="match status" value="1"/>
</dbReference>
<reference evidence="5" key="1">
    <citation type="submission" date="2022-10" db="EMBL/GenBank/DDBJ databases">
        <title>The complete genomes of actinobacterial strains from the NBC collection.</title>
        <authorList>
            <person name="Joergensen T.S."/>
            <person name="Alvarez Arevalo M."/>
            <person name="Sterndorff E.B."/>
            <person name="Faurdal D."/>
            <person name="Vuksanovic O."/>
            <person name="Mourched A.-S."/>
            <person name="Charusanti P."/>
            <person name="Shaw S."/>
            <person name="Blin K."/>
            <person name="Weber T."/>
        </authorList>
    </citation>
    <scope>NUCLEOTIDE SEQUENCE</scope>
    <source>
        <strain evidence="5">NBC_01393</strain>
    </source>
</reference>
<evidence type="ECO:0000256" key="3">
    <source>
        <dbReference type="SAM" id="MobiDB-lite"/>
    </source>
</evidence>